<proteinExistence type="predicted"/>
<evidence type="ECO:0000313" key="1">
    <source>
        <dbReference type="Proteomes" id="UP000887579"/>
    </source>
</evidence>
<dbReference type="WBParaSite" id="ES5_v2.g30177.t1">
    <property type="protein sequence ID" value="ES5_v2.g30177.t1"/>
    <property type="gene ID" value="ES5_v2.g30177"/>
</dbReference>
<accession>A0AC34GKJ3</accession>
<reference evidence="2" key="1">
    <citation type="submission" date="2022-11" db="UniProtKB">
        <authorList>
            <consortium name="WormBaseParasite"/>
        </authorList>
    </citation>
    <scope>IDENTIFICATION</scope>
</reference>
<sequence>MEEGPQKLVSSLRIIEREERIDKYYSDRLSSNDNFMPPGRPRKWRSKLYEVLAKNVTNRVEGNQLQDRSTNKQWLAVYLEVCRKVVVEDLKVVKSGIVQCFPPEYKIYDRYINMYHSAISKRLREIASDELEKNELVQLLGWVQSY</sequence>
<evidence type="ECO:0000313" key="2">
    <source>
        <dbReference type="WBParaSite" id="ES5_v2.g30177.t1"/>
    </source>
</evidence>
<protein>
    <submittedName>
        <fullName evidence="2">Exocyst subunit Exo70 family protein</fullName>
    </submittedName>
</protein>
<dbReference type="Proteomes" id="UP000887579">
    <property type="component" value="Unplaced"/>
</dbReference>
<name>A0AC34GKJ3_9BILA</name>
<organism evidence="1 2">
    <name type="scientific">Panagrolaimus sp. ES5</name>
    <dbReference type="NCBI Taxonomy" id="591445"/>
    <lineage>
        <taxon>Eukaryota</taxon>
        <taxon>Metazoa</taxon>
        <taxon>Ecdysozoa</taxon>
        <taxon>Nematoda</taxon>
        <taxon>Chromadorea</taxon>
        <taxon>Rhabditida</taxon>
        <taxon>Tylenchina</taxon>
        <taxon>Panagrolaimomorpha</taxon>
        <taxon>Panagrolaimoidea</taxon>
        <taxon>Panagrolaimidae</taxon>
        <taxon>Panagrolaimus</taxon>
    </lineage>
</organism>